<name>A0A9X9LXA6_GULGU</name>
<feature type="non-terminal residue" evidence="1">
    <location>
        <position position="50"/>
    </location>
</feature>
<dbReference type="AlphaFoldDB" id="A0A9X9LXA6"/>
<sequence>MLKRRMHTHRLILIYRNKVTSGCKRIYTDAVTLKLQRVPELPEDLVESRF</sequence>
<protein>
    <submittedName>
        <fullName evidence="1">Uncharacterized protein</fullName>
    </submittedName>
</protein>
<accession>A0A9X9LXA6</accession>
<dbReference type="EMBL" id="CYRY02025619">
    <property type="protein sequence ID" value="VCW98435.1"/>
    <property type="molecule type" value="Genomic_DNA"/>
</dbReference>
<reference evidence="1 2" key="1">
    <citation type="submission" date="2018-10" db="EMBL/GenBank/DDBJ databases">
        <authorList>
            <person name="Ekblom R."/>
            <person name="Jareborg N."/>
        </authorList>
    </citation>
    <scope>NUCLEOTIDE SEQUENCE [LARGE SCALE GENOMIC DNA]</scope>
    <source>
        <tissue evidence="1">Muscle</tissue>
    </source>
</reference>
<gene>
    <name evidence="1" type="ORF">BN2614_LOCUS3</name>
</gene>
<evidence type="ECO:0000313" key="2">
    <source>
        <dbReference type="Proteomes" id="UP000269945"/>
    </source>
</evidence>
<proteinExistence type="predicted"/>
<keyword evidence="2" id="KW-1185">Reference proteome</keyword>
<dbReference type="Proteomes" id="UP000269945">
    <property type="component" value="Unassembled WGS sequence"/>
</dbReference>
<comment type="caution">
    <text evidence="1">The sequence shown here is derived from an EMBL/GenBank/DDBJ whole genome shotgun (WGS) entry which is preliminary data.</text>
</comment>
<evidence type="ECO:0000313" key="1">
    <source>
        <dbReference type="EMBL" id="VCW98435.1"/>
    </source>
</evidence>
<organism evidence="1 2">
    <name type="scientific">Gulo gulo</name>
    <name type="common">Wolverine</name>
    <name type="synonym">Gluton</name>
    <dbReference type="NCBI Taxonomy" id="48420"/>
    <lineage>
        <taxon>Eukaryota</taxon>
        <taxon>Metazoa</taxon>
        <taxon>Chordata</taxon>
        <taxon>Craniata</taxon>
        <taxon>Vertebrata</taxon>
        <taxon>Euteleostomi</taxon>
        <taxon>Mammalia</taxon>
        <taxon>Eutheria</taxon>
        <taxon>Laurasiatheria</taxon>
        <taxon>Carnivora</taxon>
        <taxon>Caniformia</taxon>
        <taxon>Musteloidea</taxon>
        <taxon>Mustelidae</taxon>
        <taxon>Guloninae</taxon>
        <taxon>Gulo</taxon>
    </lineage>
</organism>